<dbReference type="EMBL" id="AZHX01000927">
    <property type="protein sequence ID" value="ETX05572.1"/>
    <property type="molecule type" value="Genomic_DNA"/>
</dbReference>
<keyword evidence="2" id="KW-1185">Reference proteome</keyword>
<organism evidence="1 2">
    <name type="scientific">Candidatus Entotheonella gemina</name>
    <dbReference type="NCBI Taxonomy" id="1429439"/>
    <lineage>
        <taxon>Bacteria</taxon>
        <taxon>Pseudomonadati</taxon>
        <taxon>Nitrospinota/Tectimicrobiota group</taxon>
        <taxon>Candidatus Tectimicrobiota</taxon>
        <taxon>Candidatus Entotheonellia</taxon>
        <taxon>Candidatus Entotheonellales</taxon>
        <taxon>Candidatus Entotheonellaceae</taxon>
        <taxon>Candidatus Entotheonella</taxon>
    </lineage>
</organism>
<gene>
    <name evidence="1" type="ORF">ETSY2_22185</name>
</gene>
<evidence type="ECO:0000313" key="1">
    <source>
        <dbReference type="EMBL" id="ETX05572.1"/>
    </source>
</evidence>
<sequence>MMGSHVVPPATTLEERVAALEKTVAQLLSRSDATITKKDWRSALGMFADDPIMREIDEEGRRIREADRQQVQP</sequence>
<reference evidence="1 2" key="1">
    <citation type="journal article" date="2014" name="Nature">
        <title>An environmental bacterial taxon with a large and distinct metabolic repertoire.</title>
        <authorList>
            <person name="Wilson M.C."/>
            <person name="Mori T."/>
            <person name="Ruckert C."/>
            <person name="Uria A.R."/>
            <person name="Helf M.J."/>
            <person name="Takada K."/>
            <person name="Gernert C."/>
            <person name="Steffens U.A."/>
            <person name="Heycke N."/>
            <person name="Schmitt S."/>
            <person name="Rinke C."/>
            <person name="Helfrich E.J."/>
            <person name="Brachmann A.O."/>
            <person name="Gurgui C."/>
            <person name="Wakimoto T."/>
            <person name="Kracht M."/>
            <person name="Crusemann M."/>
            <person name="Hentschel U."/>
            <person name="Abe I."/>
            <person name="Matsunaga S."/>
            <person name="Kalinowski J."/>
            <person name="Takeyama H."/>
            <person name="Piel J."/>
        </authorList>
    </citation>
    <scope>NUCLEOTIDE SEQUENCE [LARGE SCALE GENOMIC DNA]</scope>
    <source>
        <strain evidence="2">TSY2</strain>
    </source>
</reference>
<accession>W4M7E9</accession>
<dbReference type="Proteomes" id="UP000019140">
    <property type="component" value="Unassembled WGS sequence"/>
</dbReference>
<name>W4M7E9_9BACT</name>
<dbReference type="HOGENOM" id="CLU_2859344_0_0_7"/>
<comment type="caution">
    <text evidence="1">The sequence shown here is derived from an EMBL/GenBank/DDBJ whole genome shotgun (WGS) entry which is preliminary data.</text>
</comment>
<protein>
    <submittedName>
        <fullName evidence="1">Uncharacterized protein</fullName>
    </submittedName>
</protein>
<dbReference type="AlphaFoldDB" id="W4M7E9"/>
<evidence type="ECO:0000313" key="2">
    <source>
        <dbReference type="Proteomes" id="UP000019140"/>
    </source>
</evidence>
<proteinExistence type="predicted"/>